<name>A0A9Q0HCU4_9MAGN</name>
<sequence>MDYRNTITPVPEMELPGFRFHPTEEELMDFYLKNVLFGKKLPFDIIGFLNIYHHDPWDLPGLAKIGEREWYFFVPRDRKHGNGGRPNRTTAHGFWKATGTDRQIRSLSNPKRLIGLRKTLVFYMGRAPHGSKTDWVMNEYRMSDSSTSSSSSLPKDDMVLCKIYRKATSLKVLEQRAAMEEEMWTQHTSVASSPTTMNTIVSMSEEQESFATSTSVWDILLNTKEEDEQVLHIHVHEKNNKKEEAEEAKATASVRIRPAKELTELQLPKLSLDWTHDSFWTELRSPWLDNYWALTPSSMYFQMMN</sequence>
<dbReference type="Gene3D" id="2.170.150.80">
    <property type="entry name" value="NAC domain"/>
    <property type="match status" value="1"/>
</dbReference>
<keyword evidence="8" id="KW-1185">Reference proteome</keyword>
<dbReference type="InterPro" id="IPR036093">
    <property type="entry name" value="NAC_dom_sf"/>
</dbReference>
<dbReference type="InterPro" id="IPR003441">
    <property type="entry name" value="NAC-dom"/>
</dbReference>
<evidence type="ECO:0000256" key="1">
    <source>
        <dbReference type="ARBA" id="ARBA00004123"/>
    </source>
</evidence>
<evidence type="ECO:0000256" key="5">
    <source>
        <dbReference type="ARBA" id="ARBA00023242"/>
    </source>
</evidence>
<evidence type="ECO:0000256" key="3">
    <source>
        <dbReference type="ARBA" id="ARBA00023125"/>
    </source>
</evidence>
<reference evidence="7" key="1">
    <citation type="journal article" date="2023" name="Plant J.">
        <title>The genome of the king protea, Protea cynaroides.</title>
        <authorList>
            <person name="Chang J."/>
            <person name="Duong T.A."/>
            <person name="Schoeman C."/>
            <person name="Ma X."/>
            <person name="Roodt D."/>
            <person name="Barker N."/>
            <person name="Li Z."/>
            <person name="Van de Peer Y."/>
            <person name="Mizrachi E."/>
        </authorList>
    </citation>
    <scope>NUCLEOTIDE SEQUENCE</scope>
    <source>
        <tissue evidence="7">Young leaves</tissue>
    </source>
</reference>
<dbReference type="SUPFAM" id="SSF101941">
    <property type="entry name" value="NAC domain"/>
    <property type="match status" value="1"/>
</dbReference>
<dbReference type="GO" id="GO:0003677">
    <property type="term" value="F:DNA binding"/>
    <property type="evidence" value="ECO:0007669"/>
    <property type="project" value="UniProtKB-KW"/>
</dbReference>
<comment type="subcellular location">
    <subcellularLocation>
        <location evidence="1">Nucleus</location>
    </subcellularLocation>
</comment>
<gene>
    <name evidence="7" type="ORF">NE237_023388</name>
</gene>
<dbReference type="PROSITE" id="PS51005">
    <property type="entry name" value="NAC"/>
    <property type="match status" value="1"/>
</dbReference>
<feature type="domain" description="NAC" evidence="6">
    <location>
        <begin position="14"/>
        <end position="166"/>
    </location>
</feature>
<evidence type="ECO:0000313" key="7">
    <source>
        <dbReference type="EMBL" id="KAJ4963449.1"/>
    </source>
</evidence>
<keyword evidence="4" id="KW-0804">Transcription</keyword>
<dbReference type="EMBL" id="JAMYWD010000008">
    <property type="protein sequence ID" value="KAJ4963449.1"/>
    <property type="molecule type" value="Genomic_DNA"/>
</dbReference>
<dbReference type="GO" id="GO:0005634">
    <property type="term" value="C:nucleus"/>
    <property type="evidence" value="ECO:0007669"/>
    <property type="project" value="UniProtKB-SubCell"/>
</dbReference>
<evidence type="ECO:0000256" key="2">
    <source>
        <dbReference type="ARBA" id="ARBA00023015"/>
    </source>
</evidence>
<dbReference type="PANTHER" id="PTHR31744:SF79">
    <property type="entry name" value="NAC DOMAIN-CONTAINING PROTEIN"/>
    <property type="match status" value="1"/>
</dbReference>
<dbReference type="GO" id="GO:0006355">
    <property type="term" value="P:regulation of DNA-templated transcription"/>
    <property type="evidence" value="ECO:0007669"/>
    <property type="project" value="InterPro"/>
</dbReference>
<comment type="caution">
    <text evidence="7">The sequence shown here is derived from an EMBL/GenBank/DDBJ whole genome shotgun (WGS) entry which is preliminary data.</text>
</comment>
<protein>
    <recommendedName>
        <fullName evidence="6">NAC domain-containing protein</fullName>
    </recommendedName>
</protein>
<dbReference type="AlphaFoldDB" id="A0A9Q0HCU4"/>
<dbReference type="OrthoDB" id="1880352at2759"/>
<evidence type="ECO:0000259" key="6">
    <source>
        <dbReference type="PROSITE" id="PS51005"/>
    </source>
</evidence>
<evidence type="ECO:0000313" key="8">
    <source>
        <dbReference type="Proteomes" id="UP001141806"/>
    </source>
</evidence>
<dbReference type="Pfam" id="PF02365">
    <property type="entry name" value="NAM"/>
    <property type="match status" value="1"/>
</dbReference>
<dbReference type="PANTHER" id="PTHR31744">
    <property type="entry name" value="PROTEIN CUP-SHAPED COTYLEDON 2-RELATED"/>
    <property type="match status" value="1"/>
</dbReference>
<keyword evidence="5" id="KW-0539">Nucleus</keyword>
<accession>A0A9Q0HCU4</accession>
<evidence type="ECO:0000256" key="4">
    <source>
        <dbReference type="ARBA" id="ARBA00023163"/>
    </source>
</evidence>
<dbReference type="FunFam" id="2.170.150.80:FF:000010">
    <property type="entry name" value="NAC domain-containing protein 67-like"/>
    <property type="match status" value="1"/>
</dbReference>
<keyword evidence="2" id="KW-0805">Transcription regulation</keyword>
<organism evidence="7 8">
    <name type="scientific">Protea cynaroides</name>
    <dbReference type="NCBI Taxonomy" id="273540"/>
    <lineage>
        <taxon>Eukaryota</taxon>
        <taxon>Viridiplantae</taxon>
        <taxon>Streptophyta</taxon>
        <taxon>Embryophyta</taxon>
        <taxon>Tracheophyta</taxon>
        <taxon>Spermatophyta</taxon>
        <taxon>Magnoliopsida</taxon>
        <taxon>Proteales</taxon>
        <taxon>Proteaceae</taxon>
        <taxon>Protea</taxon>
    </lineage>
</organism>
<dbReference type="Proteomes" id="UP001141806">
    <property type="component" value="Unassembled WGS sequence"/>
</dbReference>
<proteinExistence type="predicted"/>
<keyword evidence="3" id="KW-0238">DNA-binding</keyword>